<dbReference type="EMBL" id="JAWQEG010000068">
    <property type="protein sequence ID" value="KAK3895087.1"/>
    <property type="molecule type" value="Genomic_DNA"/>
</dbReference>
<dbReference type="Pfam" id="PF14529">
    <property type="entry name" value="Exo_endo_phos_2"/>
    <property type="match status" value="1"/>
</dbReference>
<keyword evidence="3" id="KW-1185">Reference proteome</keyword>
<dbReference type="GO" id="GO:0061343">
    <property type="term" value="P:cell adhesion involved in heart morphogenesis"/>
    <property type="evidence" value="ECO:0007669"/>
    <property type="project" value="TreeGrafter"/>
</dbReference>
<dbReference type="GO" id="GO:0007508">
    <property type="term" value="P:larval heart development"/>
    <property type="evidence" value="ECO:0007669"/>
    <property type="project" value="TreeGrafter"/>
</dbReference>
<dbReference type="PANTHER" id="PTHR33395:SF22">
    <property type="entry name" value="REVERSE TRANSCRIPTASE DOMAIN-CONTAINING PROTEIN"/>
    <property type="match status" value="1"/>
</dbReference>
<dbReference type="AlphaFoldDB" id="A0AAE1L4S9"/>
<comment type="caution">
    <text evidence="2">The sequence shown here is derived from an EMBL/GenBank/DDBJ whole genome shotgun (WGS) entry which is preliminary data.</text>
</comment>
<sequence>MFRTPSSPNDNKDRLCYLIRQGEEYANDKQILVCGDFNFDNIVWESNTVVAGSHGHGQAQHFLEAINDNFWTQNVEEWTHLRETENPSRLDLIFTKTDCEIDELEYLPTMGHSKHAVLTFTIKTDTVPEERDNEGNKLNYHKADKEKLQDKSSRLDWTNLLRDKSSDDMWTIFKDTYNEIVKECVPLCRKKKKSYASKWMNRRLRTMIARKKEAWKKYRARRSAGRREQYNDIRNEVTREVRTAKYEYERRVALDSKTTAKYFWAYVRSKTTVKDSISKLKTTTGEIAENDKEIAQEMNKAFNGVYVKEDTIIPVPVPDATFQGPKLEDLVIRREDVKNRLQELNDSKAPGPDGISSVILKAYADPLCDPLFNIFRKSTQTGVVPSDWRCANISLIFKKGSRIDPLNYRNNRSCLTNMLCYLDDLVNGADDGHCIDINYLDCEKAFDRVPHHRLRTKLRQWKTTEERDLGILVSCDLKPSQHVAKVAAKANSRLAIIKRNFIRDREILVPLYLSLVRPVMDYGVQSWSPYLVKDIQALEKVQRHATKMVLELSHLPYEERCQRLGLQTLSDRRKRGDMIQTYKLLHGFDDVHTLYQILQAEHKQSQGTLTEAGKTQSLENETVRQLV</sequence>
<gene>
    <name evidence="2" type="ORF">Pcinc_001182</name>
</gene>
<dbReference type="Proteomes" id="UP001286313">
    <property type="component" value="Unassembled WGS sequence"/>
</dbReference>
<accession>A0AAE1L4S9</accession>
<dbReference type="PANTHER" id="PTHR33395">
    <property type="entry name" value="TRANSCRIPTASE, PUTATIVE-RELATED-RELATED"/>
    <property type="match status" value="1"/>
</dbReference>
<feature type="domain" description="Endonuclease/exonuclease/phosphatase" evidence="1">
    <location>
        <begin position="23"/>
        <end position="116"/>
    </location>
</feature>
<dbReference type="GO" id="GO:0003824">
    <property type="term" value="F:catalytic activity"/>
    <property type="evidence" value="ECO:0007669"/>
    <property type="project" value="InterPro"/>
</dbReference>
<evidence type="ECO:0000259" key="1">
    <source>
        <dbReference type="Pfam" id="PF14529"/>
    </source>
</evidence>
<reference evidence="2" key="1">
    <citation type="submission" date="2023-10" db="EMBL/GenBank/DDBJ databases">
        <title>Genome assemblies of two species of porcelain crab, Petrolisthes cinctipes and Petrolisthes manimaculis (Anomura: Porcellanidae).</title>
        <authorList>
            <person name="Angst P."/>
        </authorList>
    </citation>
    <scope>NUCLEOTIDE SEQUENCE</scope>
    <source>
        <strain evidence="2">PB745_01</strain>
        <tissue evidence="2">Gill</tissue>
    </source>
</reference>
<organism evidence="2 3">
    <name type="scientific">Petrolisthes cinctipes</name>
    <name type="common">Flat porcelain crab</name>
    <dbReference type="NCBI Taxonomy" id="88211"/>
    <lineage>
        <taxon>Eukaryota</taxon>
        <taxon>Metazoa</taxon>
        <taxon>Ecdysozoa</taxon>
        <taxon>Arthropoda</taxon>
        <taxon>Crustacea</taxon>
        <taxon>Multicrustacea</taxon>
        <taxon>Malacostraca</taxon>
        <taxon>Eumalacostraca</taxon>
        <taxon>Eucarida</taxon>
        <taxon>Decapoda</taxon>
        <taxon>Pleocyemata</taxon>
        <taxon>Anomura</taxon>
        <taxon>Galatheoidea</taxon>
        <taxon>Porcellanidae</taxon>
        <taxon>Petrolisthes</taxon>
    </lineage>
</organism>
<protein>
    <recommendedName>
        <fullName evidence="1">Endonuclease/exonuclease/phosphatase domain-containing protein</fullName>
    </recommendedName>
</protein>
<name>A0AAE1L4S9_PETCI</name>
<dbReference type="SUPFAM" id="SSF56219">
    <property type="entry name" value="DNase I-like"/>
    <property type="match status" value="1"/>
</dbReference>
<dbReference type="InterPro" id="IPR036691">
    <property type="entry name" value="Endo/exonu/phosph_ase_sf"/>
</dbReference>
<dbReference type="Gene3D" id="3.60.10.10">
    <property type="entry name" value="Endonuclease/exonuclease/phosphatase"/>
    <property type="match status" value="1"/>
</dbReference>
<evidence type="ECO:0000313" key="2">
    <source>
        <dbReference type="EMBL" id="KAK3895087.1"/>
    </source>
</evidence>
<dbReference type="InterPro" id="IPR005135">
    <property type="entry name" value="Endo/exonuclease/phosphatase"/>
</dbReference>
<proteinExistence type="predicted"/>
<evidence type="ECO:0000313" key="3">
    <source>
        <dbReference type="Proteomes" id="UP001286313"/>
    </source>
</evidence>
<dbReference type="GO" id="GO:0031012">
    <property type="term" value="C:extracellular matrix"/>
    <property type="evidence" value="ECO:0007669"/>
    <property type="project" value="TreeGrafter"/>
</dbReference>